<dbReference type="Proteomes" id="UP000501128">
    <property type="component" value="Chromosome"/>
</dbReference>
<keyword evidence="2" id="KW-1185">Reference proteome</keyword>
<name>A0A7L5DW25_9BACT</name>
<evidence type="ECO:0000313" key="2">
    <source>
        <dbReference type="Proteomes" id="UP000501128"/>
    </source>
</evidence>
<accession>A0A7L5DW25</accession>
<dbReference type="EMBL" id="CP051677">
    <property type="protein sequence ID" value="QJD79730.1"/>
    <property type="molecule type" value="Genomic_DNA"/>
</dbReference>
<protein>
    <submittedName>
        <fullName evidence="1">Uncharacterized protein</fullName>
    </submittedName>
</protein>
<proteinExistence type="predicted"/>
<gene>
    <name evidence="1" type="ORF">HH216_15835</name>
</gene>
<organism evidence="1 2">
    <name type="scientific">Spirosoma rhododendri</name>
    <dbReference type="NCBI Taxonomy" id="2728024"/>
    <lineage>
        <taxon>Bacteria</taxon>
        <taxon>Pseudomonadati</taxon>
        <taxon>Bacteroidota</taxon>
        <taxon>Cytophagia</taxon>
        <taxon>Cytophagales</taxon>
        <taxon>Cytophagaceae</taxon>
        <taxon>Spirosoma</taxon>
    </lineage>
</organism>
<evidence type="ECO:0000313" key="1">
    <source>
        <dbReference type="EMBL" id="QJD79730.1"/>
    </source>
</evidence>
<dbReference type="AlphaFoldDB" id="A0A7L5DW25"/>
<reference evidence="1 2" key="1">
    <citation type="submission" date="2020-04" db="EMBL/GenBank/DDBJ databases">
        <title>Genome sequencing of novel species.</title>
        <authorList>
            <person name="Heo J."/>
            <person name="Kim S.-J."/>
            <person name="Kim J.-S."/>
            <person name="Hong S.-B."/>
            <person name="Kwon S.-W."/>
        </authorList>
    </citation>
    <scope>NUCLEOTIDE SEQUENCE [LARGE SCALE GENOMIC DNA]</scope>
    <source>
        <strain evidence="1 2">CJU-R4</strain>
    </source>
</reference>
<dbReference type="KEGG" id="srho:HH216_15835"/>
<dbReference type="RefSeq" id="WP_169551692.1">
    <property type="nucleotide sequence ID" value="NZ_CP051677.1"/>
</dbReference>
<sequence>MLAGTRLLAQSPVVEVPLEFHDGHGLFAPGYGGVNWERGPNDNDWYKTYQPVKGIPASWKDVKKGNIWIDAHQFAYQNYRAGLLQADVYQGLKEGWKIDTTQLSPKPIRCFVYVVTGTTSDGKQGVLVDTNHDLDFTDERVVYPPTMLSIWKTGPLQEAIVSLPADFYRGGQVVTYPVKVLFALSDGNVLYNYPTYASASIRSGAKPSR</sequence>